<evidence type="ECO:0000256" key="1">
    <source>
        <dbReference type="ARBA" id="ARBA00010515"/>
    </source>
</evidence>
<dbReference type="InterPro" id="IPR013094">
    <property type="entry name" value="AB_hydrolase_3"/>
</dbReference>
<feature type="domain" description="Alpha/beta hydrolase fold-3" evidence="3">
    <location>
        <begin position="87"/>
        <end position="298"/>
    </location>
</feature>
<dbReference type="InParanoid" id="A0A1X2HSV9"/>
<dbReference type="InterPro" id="IPR002168">
    <property type="entry name" value="Lipase_GDXG_HIS_AS"/>
</dbReference>
<dbReference type="PROSITE" id="PS01173">
    <property type="entry name" value="LIPASE_GDXG_HIS"/>
    <property type="match status" value="1"/>
</dbReference>
<keyword evidence="5" id="KW-1185">Reference proteome</keyword>
<dbReference type="GO" id="GO:0016787">
    <property type="term" value="F:hydrolase activity"/>
    <property type="evidence" value="ECO:0007669"/>
    <property type="project" value="UniProtKB-KW"/>
</dbReference>
<comment type="similarity">
    <text evidence="1">Belongs to the 'GDXG' lipolytic enzyme family.</text>
</comment>
<dbReference type="EMBL" id="MCGN01000001">
    <property type="protein sequence ID" value="ORZ02685.1"/>
    <property type="molecule type" value="Genomic_DNA"/>
</dbReference>
<reference evidence="4 5" key="1">
    <citation type="submission" date="2016-07" db="EMBL/GenBank/DDBJ databases">
        <title>Pervasive Adenine N6-methylation of Active Genes in Fungi.</title>
        <authorList>
            <consortium name="DOE Joint Genome Institute"/>
            <person name="Mondo S.J."/>
            <person name="Dannebaum R.O."/>
            <person name="Kuo R.C."/>
            <person name="Labutti K."/>
            <person name="Haridas S."/>
            <person name="Kuo A."/>
            <person name="Salamov A."/>
            <person name="Ahrendt S.R."/>
            <person name="Lipzen A."/>
            <person name="Sullivan W."/>
            <person name="Andreopoulos W.B."/>
            <person name="Clum A."/>
            <person name="Lindquist E."/>
            <person name="Daum C."/>
            <person name="Ramamoorthy G.K."/>
            <person name="Gryganskyi A."/>
            <person name="Culley D."/>
            <person name="Magnuson J.K."/>
            <person name="James T.Y."/>
            <person name="O'Malley M.A."/>
            <person name="Stajich J.E."/>
            <person name="Spatafora J.W."/>
            <person name="Visel A."/>
            <person name="Grigoriev I.V."/>
        </authorList>
    </citation>
    <scope>NUCLEOTIDE SEQUENCE [LARGE SCALE GENOMIC DNA]</scope>
    <source>
        <strain evidence="4 5">NRRL 2496</strain>
    </source>
</reference>
<dbReference type="PANTHER" id="PTHR48081:SF8">
    <property type="entry name" value="ALPHA_BETA HYDROLASE FOLD-3 DOMAIN-CONTAINING PROTEIN-RELATED"/>
    <property type="match status" value="1"/>
</dbReference>
<evidence type="ECO:0000259" key="3">
    <source>
        <dbReference type="Pfam" id="PF07859"/>
    </source>
</evidence>
<dbReference type="AlphaFoldDB" id="A0A1X2HSV9"/>
<proteinExistence type="inferred from homology"/>
<comment type="caution">
    <text evidence="4">The sequence shown here is derived from an EMBL/GenBank/DDBJ whole genome shotgun (WGS) entry which is preliminary data.</text>
</comment>
<evidence type="ECO:0000313" key="4">
    <source>
        <dbReference type="EMBL" id="ORZ02685.1"/>
    </source>
</evidence>
<dbReference type="Gene3D" id="3.40.50.1820">
    <property type="entry name" value="alpha/beta hydrolase"/>
    <property type="match status" value="1"/>
</dbReference>
<dbReference type="Pfam" id="PF07859">
    <property type="entry name" value="Abhydrolase_3"/>
    <property type="match status" value="1"/>
</dbReference>
<gene>
    <name evidence="4" type="ORF">BCR43DRAFT_481991</name>
</gene>
<dbReference type="OMA" id="HAQYARR"/>
<organism evidence="4 5">
    <name type="scientific">Syncephalastrum racemosum</name>
    <name type="common">Filamentous fungus</name>
    <dbReference type="NCBI Taxonomy" id="13706"/>
    <lineage>
        <taxon>Eukaryota</taxon>
        <taxon>Fungi</taxon>
        <taxon>Fungi incertae sedis</taxon>
        <taxon>Mucoromycota</taxon>
        <taxon>Mucoromycotina</taxon>
        <taxon>Mucoromycetes</taxon>
        <taxon>Mucorales</taxon>
        <taxon>Syncephalastraceae</taxon>
        <taxon>Syncephalastrum</taxon>
    </lineage>
</organism>
<keyword evidence="2 4" id="KW-0378">Hydrolase</keyword>
<name>A0A1X2HSV9_SYNRA</name>
<evidence type="ECO:0000313" key="5">
    <source>
        <dbReference type="Proteomes" id="UP000242180"/>
    </source>
</evidence>
<dbReference type="FunCoup" id="A0A1X2HSV9">
    <property type="interactions" value="94"/>
</dbReference>
<evidence type="ECO:0000256" key="2">
    <source>
        <dbReference type="ARBA" id="ARBA00022801"/>
    </source>
</evidence>
<protein>
    <submittedName>
        <fullName evidence="4">Alpha/beta hydrolase fold-domain-containing protein</fullName>
    </submittedName>
</protein>
<dbReference type="SUPFAM" id="SSF53474">
    <property type="entry name" value="alpha/beta-Hydrolases"/>
    <property type="match status" value="1"/>
</dbReference>
<dbReference type="InterPro" id="IPR029058">
    <property type="entry name" value="AB_hydrolase_fold"/>
</dbReference>
<dbReference type="InterPro" id="IPR050300">
    <property type="entry name" value="GDXG_lipolytic_enzyme"/>
</dbReference>
<dbReference type="OrthoDB" id="408631at2759"/>
<sequence>MFPPVQLEPFAQKVIAESEANPVDVTTLHPKVIRQFEIDVVVNDPTTLEGLPEVYHEEVTIKRADGSQVELTITRPLNTENEILRPIVYFHGGGWAIGSKMTHRRTCYELTTRAHAAVIFVDYSLSPEVRFPVAPEECYDAVAWVANQDNAASIKVDPKKLVVAGDSAGGNLSAVVSIMAKQRGQPDMIKGQILYYPVTDCNFETSSYKQFGEHHYLTAKLMQYFFNHYIPNEEDRHNILACPLNATAEDLKDLPRALVITAEADVLRDEGEAYARKLLAAGNDVVASRYLGMIHGVFNLPHWAPSADAIIDQTVQWLKKCN</sequence>
<dbReference type="Proteomes" id="UP000242180">
    <property type="component" value="Unassembled WGS sequence"/>
</dbReference>
<dbReference type="PANTHER" id="PTHR48081">
    <property type="entry name" value="AB HYDROLASE SUPERFAMILY PROTEIN C4A8.06C"/>
    <property type="match status" value="1"/>
</dbReference>
<dbReference type="STRING" id="13706.A0A1X2HSV9"/>
<accession>A0A1X2HSV9</accession>